<organism evidence="6 7">
    <name type="scientific">Pseudocohnilembus persalinus</name>
    <name type="common">Ciliate</name>
    <dbReference type="NCBI Taxonomy" id="266149"/>
    <lineage>
        <taxon>Eukaryota</taxon>
        <taxon>Sar</taxon>
        <taxon>Alveolata</taxon>
        <taxon>Ciliophora</taxon>
        <taxon>Intramacronucleata</taxon>
        <taxon>Oligohymenophorea</taxon>
        <taxon>Scuticociliatia</taxon>
        <taxon>Philasterida</taxon>
        <taxon>Pseudocohnilembidae</taxon>
        <taxon>Pseudocohnilembus</taxon>
    </lineage>
</organism>
<evidence type="ECO:0000313" key="7">
    <source>
        <dbReference type="Proteomes" id="UP000054937"/>
    </source>
</evidence>
<dbReference type="Pfam" id="PF01142">
    <property type="entry name" value="TruD"/>
    <property type="match status" value="2"/>
</dbReference>
<dbReference type="InterPro" id="IPR020103">
    <property type="entry name" value="PsdUridine_synth_cat_dom_sf"/>
</dbReference>
<reference evidence="6 7" key="1">
    <citation type="journal article" date="2015" name="Sci. Rep.">
        <title>Genome of the facultative scuticociliatosis pathogen Pseudocohnilembus persalinus provides insight into its virulence through horizontal gene transfer.</title>
        <authorList>
            <person name="Xiong J."/>
            <person name="Wang G."/>
            <person name="Cheng J."/>
            <person name="Tian M."/>
            <person name="Pan X."/>
            <person name="Warren A."/>
            <person name="Jiang C."/>
            <person name="Yuan D."/>
            <person name="Miao W."/>
        </authorList>
    </citation>
    <scope>NUCLEOTIDE SEQUENCE [LARGE SCALE GENOMIC DNA]</scope>
    <source>
        <strain evidence="6">36N120E</strain>
    </source>
</reference>
<dbReference type="GO" id="GO:0003723">
    <property type="term" value="F:RNA binding"/>
    <property type="evidence" value="ECO:0007669"/>
    <property type="project" value="InterPro"/>
</dbReference>
<dbReference type="Gene3D" id="3.30.2350.20">
    <property type="entry name" value="TruD, catalytic domain"/>
    <property type="match status" value="2"/>
</dbReference>
<dbReference type="CDD" id="cd02576">
    <property type="entry name" value="PseudoU_synth_ScPUS7"/>
    <property type="match status" value="1"/>
</dbReference>
<feature type="coiled-coil region" evidence="3">
    <location>
        <begin position="654"/>
        <end position="684"/>
    </location>
</feature>
<evidence type="ECO:0000259" key="5">
    <source>
        <dbReference type="PROSITE" id="PS50984"/>
    </source>
</evidence>
<dbReference type="GO" id="GO:0009982">
    <property type="term" value="F:pseudouridine synthase activity"/>
    <property type="evidence" value="ECO:0007669"/>
    <property type="project" value="InterPro"/>
</dbReference>
<dbReference type="SUPFAM" id="SSF55120">
    <property type="entry name" value="Pseudouridine synthase"/>
    <property type="match status" value="1"/>
</dbReference>
<dbReference type="OrthoDB" id="447290at2759"/>
<comment type="caution">
    <text evidence="6">The sequence shown here is derived from an EMBL/GenBank/DDBJ whole genome shotgun (WGS) entry which is preliminary data.</text>
</comment>
<accession>A0A0V0QZ89</accession>
<keyword evidence="3" id="KW-0175">Coiled coil</keyword>
<keyword evidence="2" id="KW-0413">Isomerase</keyword>
<dbReference type="GO" id="GO:0005634">
    <property type="term" value="C:nucleus"/>
    <property type="evidence" value="ECO:0007669"/>
    <property type="project" value="TreeGrafter"/>
</dbReference>
<dbReference type="InterPro" id="IPR011760">
    <property type="entry name" value="PsdUridine_synth_TruD_insert"/>
</dbReference>
<gene>
    <name evidence="6" type="ORF">PPERSA_00362</name>
</gene>
<dbReference type="EMBL" id="LDAU01000085">
    <property type="protein sequence ID" value="KRX07205.1"/>
    <property type="molecule type" value="Genomic_DNA"/>
</dbReference>
<keyword evidence="7" id="KW-1185">Reference proteome</keyword>
<dbReference type="PROSITE" id="PS50984">
    <property type="entry name" value="TRUD"/>
    <property type="match status" value="1"/>
</dbReference>
<dbReference type="OMA" id="KTSTSYC"/>
<dbReference type="PANTHER" id="PTHR13326:SF21">
    <property type="entry name" value="PSEUDOURIDYLATE SYNTHASE PUS7L"/>
    <property type="match status" value="1"/>
</dbReference>
<name>A0A0V0QZ89_PSEPJ</name>
<evidence type="ECO:0000256" key="4">
    <source>
        <dbReference type="SAM" id="MobiDB-lite"/>
    </source>
</evidence>
<proteinExistence type="inferred from homology"/>
<dbReference type="Proteomes" id="UP000054937">
    <property type="component" value="Unassembled WGS sequence"/>
</dbReference>
<feature type="domain" description="TRUD" evidence="5">
    <location>
        <begin position="328"/>
        <end position="586"/>
    </location>
</feature>
<evidence type="ECO:0000256" key="2">
    <source>
        <dbReference type="ARBA" id="ARBA00023235"/>
    </source>
</evidence>
<dbReference type="PANTHER" id="PTHR13326">
    <property type="entry name" value="TRNA PSEUDOURIDINE SYNTHASE D"/>
    <property type="match status" value="1"/>
</dbReference>
<dbReference type="GO" id="GO:0001522">
    <property type="term" value="P:pseudouridine synthesis"/>
    <property type="evidence" value="ECO:0007669"/>
    <property type="project" value="InterPro"/>
</dbReference>
<dbReference type="PIRSF" id="PIRSF037016">
    <property type="entry name" value="Pseudouridin_synth_euk_prd"/>
    <property type="match status" value="1"/>
</dbReference>
<sequence>MQQTSQIENKLNFSFDPDEISCGITEYLNYLEPIRGMVKYRISDFIVNEIDLKTKKVVFFQKNTYNQKIEEYNDAKKNGFKKKKGRNHEPSLLAQQKLEKEQGEQIQNIEKKIQPEDEKEFIELFGQEKFEEVKKFYEDWESGEKKSFYEFTIDKPEEKQKRTQIHEFVREKLPYFDSNTDMYGIKISFTKNCAKKAKYLSAKEQKLEKQFTFTLFKHNIDTFQALGFLASFLKQPVRNFSTAGLKDKRGYTTQKISINSQKQTLQSFISKIEGHKSNQIFTSDYEVAENLVRIGDLYGNRFTIALRLIDSLNQEKIAKCISGLKEDGFINYYGMQRFGSGQVKTWQTGKLVLQGNWSQAASDLLYENGPKFKDILYEYKETNDSDKALRYLPKSLKLERDMIKFYQTHGTNSHQRCLLNLPKSMKDLWLHAYQSYIWNKTASLRIKKYGKKVVIGDLVAKKQSQNENKDQQLNQGQEKNNDIQEQQQDTDNLPDIQGDVDEDEIEYKGVNQVDYEYVNEQNIDQYKLSDVLIPIIGNDLKINLEEYYLGQEILDLLQQDNITMKNFEECQKNFYVTGGLRRLTFNIEDVEYKIIRFNDKDADFLTPFYNEEEDINIENGKYAALVLRFTLQKGCYATMMFRELTKMSSSYSYQQILNQQYKELNSEENEQKRQNQQNQENVEKFMVNIKTKLKQSQNIEEEKQQNE</sequence>
<dbReference type="AlphaFoldDB" id="A0A0V0QZ89"/>
<evidence type="ECO:0000313" key="6">
    <source>
        <dbReference type="EMBL" id="KRX07205.1"/>
    </source>
</evidence>
<comment type="similarity">
    <text evidence="1">Belongs to the pseudouridine synthase TruD family.</text>
</comment>
<feature type="compositionally biased region" description="Polar residues" evidence="4">
    <location>
        <begin position="465"/>
        <end position="491"/>
    </location>
</feature>
<evidence type="ECO:0000256" key="3">
    <source>
        <dbReference type="SAM" id="Coils"/>
    </source>
</evidence>
<dbReference type="InterPro" id="IPR042214">
    <property type="entry name" value="TruD_catalytic"/>
</dbReference>
<evidence type="ECO:0000256" key="1">
    <source>
        <dbReference type="ARBA" id="ARBA00007953"/>
    </source>
</evidence>
<dbReference type="InterPro" id="IPR001656">
    <property type="entry name" value="PsdUridine_synth_TruD"/>
</dbReference>
<dbReference type="InParanoid" id="A0A0V0QZ89"/>
<feature type="region of interest" description="Disordered" evidence="4">
    <location>
        <begin position="465"/>
        <end position="498"/>
    </location>
</feature>
<protein>
    <submittedName>
        <fullName evidence="6">Pseudouridine synthase, catalytic domain</fullName>
    </submittedName>
</protein>
<dbReference type="NCBIfam" id="TIGR00094">
    <property type="entry name" value="tRNA_TruD_broad"/>
    <property type="match status" value="1"/>
</dbReference>